<feature type="domain" description="Creatinase N-terminal" evidence="4">
    <location>
        <begin position="46"/>
        <end position="184"/>
    </location>
</feature>
<dbReference type="InterPro" id="IPR000587">
    <property type="entry name" value="Creatinase_N"/>
</dbReference>
<evidence type="ECO:0008006" key="8">
    <source>
        <dbReference type="Google" id="ProtNLM"/>
    </source>
</evidence>
<dbReference type="Pfam" id="PF16188">
    <property type="entry name" value="Peptidase_M24_C"/>
    <property type="match status" value="1"/>
</dbReference>
<gene>
    <name evidence="6" type="ORF">LNINA_LOCUS5513</name>
</gene>
<dbReference type="InterPro" id="IPR029149">
    <property type="entry name" value="Creatin/AminoP/Spt16_N"/>
</dbReference>
<sequence length="681" mass="75698">MAYMTTSTITPNTTVSMQMTSPSMLQELTPAAPACPEATSIINPLGRLRVAMKNSSYLDAFLIFYSDEHLSEEPSPDERRLEYISGWDGPGTAAVLAAGGAAIWVPAAEVRRAKMTLSCAWLVLDGDDPSQPTIAEWIGGTAIRNGRVGADVRLTSFGEWQSLSTSLQRENLQLVPQSTLVDQLWNQETDPMWKRPQFTRVVAMSHNPEYIGMTWREKLTAVRNELQAVGADAMIVTALDEVAWLLNIRGKDLPYAPLLKAFVIVSHRDVRIYVPPGKLMMPERDALAAYNCYPNVINCTSVKDYETVYSDLRKAPELKILIPTGGTFQRGASAAVTQAIMASKRMFQPSPIIYLKAQKNSAEIKGMKKAHLRDAVAMCTVLNYLEKKGKGSLDELLVGEKIDATRATQAGYRGLSMRTRVAYGPNGAEPEYRATNATNRRIFTNSTLIIQSGGQYEEGTTVVTRTLHYGTPSRDERRAYTTVLRALAAFAMLQTPATLPAAHADPVARAPLWASRQDYLLPTGHGVGAALNRREDPVVIDYRQDTNLHTFREGYFVTNEPAWHEARKFGVKLSNVLEVIQRSSGYLGFKETTLLPYEPKLIDKNMLTDYEINWLNAYNKRIRDTIGPELTAQGLTDVYYWVMNKTVEIELPSKTKKQANSAFIKHTTIAMICISVALTIL</sequence>
<evidence type="ECO:0000313" key="6">
    <source>
        <dbReference type="EMBL" id="CAK1545900.1"/>
    </source>
</evidence>
<dbReference type="GO" id="GO:0005737">
    <property type="term" value="C:cytoplasm"/>
    <property type="evidence" value="ECO:0007669"/>
    <property type="project" value="UniProtKB-ARBA"/>
</dbReference>
<dbReference type="SUPFAM" id="SSF55920">
    <property type="entry name" value="Creatinase/aminopeptidase"/>
    <property type="match status" value="1"/>
</dbReference>
<dbReference type="EMBL" id="CAVLEF010000007">
    <property type="protein sequence ID" value="CAK1545900.1"/>
    <property type="molecule type" value="Genomic_DNA"/>
</dbReference>
<keyword evidence="1" id="KW-0479">Metal-binding</keyword>
<name>A0AAV1J946_9NEOP</name>
<organism evidence="6 7">
    <name type="scientific">Leptosia nina</name>
    <dbReference type="NCBI Taxonomy" id="320188"/>
    <lineage>
        <taxon>Eukaryota</taxon>
        <taxon>Metazoa</taxon>
        <taxon>Ecdysozoa</taxon>
        <taxon>Arthropoda</taxon>
        <taxon>Hexapoda</taxon>
        <taxon>Insecta</taxon>
        <taxon>Pterygota</taxon>
        <taxon>Neoptera</taxon>
        <taxon>Endopterygota</taxon>
        <taxon>Lepidoptera</taxon>
        <taxon>Glossata</taxon>
        <taxon>Ditrysia</taxon>
        <taxon>Papilionoidea</taxon>
        <taxon>Pieridae</taxon>
        <taxon>Pierinae</taxon>
        <taxon>Leptosia</taxon>
    </lineage>
</organism>
<protein>
    <recommendedName>
        <fullName evidence="8">Xaa-Pro aminopeptidase 1</fullName>
    </recommendedName>
</protein>
<accession>A0AAV1J946</accession>
<comment type="caution">
    <text evidence="6">The sequence shown here is derived from an EMBL/GenBank/DDBJ whole genome shotgun (WGS) entry which is preliminary data.</text>
</comment>
<proteinExistence type="predicted"/>
<evidence type="ECO:0000259" key="3">
    <source>
        <dbReference type="Pfam" id="PF00557"/>
    </source>
</evidence>
<keyword evidence="2" id="KW-0378">Hydrolase</keyword>
<dbReference type="Gene3D" id="3.90.230.10">
    <property type="entry name" value="Creatinase/methionine aminopeptidase superfamily"/>
    <property type="match status" value="1"/>
</dbReference>
<keyword evidence="7" id="KW-1185">Reference proteome</keyword>
<dbReference type="Proteomes" id="UP001497472">
    <property type="component" value="Unassembled WGS sequence"/>
</dbReference>
<dbReference type="PANTHER" id="PTHR43763">
    <property type="entry name" value="XAA-PRO AMINOPEPTIDASE 1"/>
    <property type="match status" value="1"/>
</dbReference>
<dbReference type="InterPro" id="IPR000994">
    <property type="entry name" value="Pept_M24"/>
</dbReference>
<feature type="domain" description="Peptidase M24" evidence="3">
    <location>
        <begin position="366"/>
        <end position="579"/>
    </location>
</feature>
<evidence type="ECO:0000256" key="1">
    <source>
        <dbReference type="ARBA" id="ARBA00022723"/>
    </source>
</evidence>
<dbReference type="GO" id="GO:0004177">
    <property type="term" value="F:aminopeptidase activity"/>
    <property type="evidence" value="ECO:0007669"/>
    <property type="project" value="UniProtKB-ARBA"/>
</dbReference>
<dbReference type="GO" id="GO:0046872">
    <property type="term" value="F:metal ion binding"/>
    <property type="evidence" value="ECO:0007669"/>
    <property type="project" value="UniProtKB-KW"/>
</dbReference>
<dbReference type="InterPro" id="IPR036005">
    <property type="entry name" value="Creatinase/aminopeptidase-like"/>
</dbReference>
<reference evidence="6 7" key="1">
    <citation type="submission" date="2023-11" db="EMBL/GenBank/DDBJ databases">
        <authorList>
            <person name="Okamura Y."/>
        </authorList>
    </citation>
    <scope>NUCLEOTIDE SEQUENCE [LARGE SCALE GENOMIC DNA]</scope>
</reference>
<evidence type="ECO:0000259" key="4">
    <source>
        <dbReference type="Pfam" id="PF01321"/>
    </source>
</evidence>
<dbReference type="Pfam" id="PF00557">
    <property type="entry name" value="Peptidase_M24"/>
    <property type="match status" value="1"/>
</dbReference>
<dbReference type="SUPFAM" id="SSF53092">
    <property type="entry name" value="Creatinase/prolidase N-terminal domain"/>
    <property type="match status" value="1"/>
</dbReference>
<feature type="domain" description="Peptidase M24 C-terminal" evidence="5">
    <location>
        <begin position="585"/>
        <end position="648"/>
    </location>
</feature>
<dbReference type="AlphaFoldDB" id="A0AAV1J946"/>
<dbReference type="Gene3D" id="3.40.350.10">
    <property type="entry name" value="Creatinase/prolidase N-terminal domain"/>
    <property type="match status" value="2"/>
</dbReference>
<evidence type="ECO:0000259" key="5">
    <source>
        <dbReference type="Pfam" id="PF16188"/>
    </source>
</evidence>
<dbReference type="Pfam" id="PF16189">
    <property type="entry name" value="Creatinase_N_2"/>
    <property type="match status" value="1"/>
</dbReference>
<evidence type="ECO:0000256" key="2">
    <source>
        <dbReference type="ARBA" id="ARBA00022801"/>
    </source>
</evidence>
<dbReference type="InterPro" id="IPR050422">
    <property type="entry name" value="X-Pro_aminopeptidase_P"/>
</dbReference>
<dbReference type="PANTHER" id="PTHR43763:SF6">
    <property type="entry name" value="XAA-PRO AMINOPEPTIDASE 1"/>
    <property type="match status" value="1"/>
</dbReference>
<dbReference type="Pfam" id="PF01321">
    <property type="entry name" value="Creatinase_N"/>
    <property type="match status" value="1"/>
</dbReference>
<evidence type="ECO:0000313" key="7">
    <source>
        <dbReference type="Proteomes" id="UP001497472"/>
    </source>
</evidence>
<dbReference type="InterPro" id="IPR032416">
    <property type="entry name" value="Peptidase_M24_C"/>
</dbReference>